<keyword evidence="1" id="KW-0677">Repeat</keyword>
<dbReference type="Pfam" id="PF00536">
    <property type="entry name" value="SAM_1"/>
    <property type="match status" value="1"/>
</dbReference>
<feature type="region of interest" description="Disordered" evidence="2">
    <location>
        <begin position="208"/>
        <end position="233"/>
    </location>
</feature>
<organism evidence="4 5">
    <name type="scientific">Ilex paraguariensis</name>
    <name type="common">yerba mate</name>
    <dbReference type="NCBI Taxonomy" id="185542"/>
    <lineage>
        <taxon>Eukaryota</taxon>
        <taxon>Viridiplantae</taxon>
        <taxon>Streptophyta</taxon>
        <taxon>Embryophyta</taxon>
        <taxon>Tracheophyta</taxon>
        <taxon>Spermatophyta</taxon>
        <taxon>Magnoliopsida</taxon>
        <taxon>eudicotyledons</taxon>
        <taxon>Gunneridae</taxon>
        <taxon>Pentapetalae</taxon>
        <taxon>asterids</taxon>
        <taxon>campanulids</taxon>
        <taxon>Aquifoliales</taxon>
        <taxon>Aquifoliaceae</taxon>
        <taxon>Ilex</taxon>
    </lineage>
</organism>
<gene>
    <name evidence="4" type="ORF">ILEXP_LOCUS52679</name>
</gene>
<comment type="caution">
    <text evidence="4">The sequence shown here is derived from an EMBL/GenBank/DDBJ whole genome shotgun (WGS) entry which is preliminary data.</text>
</comment>
<protein>
    <recommendedName>
        <fullName evidence="3">SAM domain-containing protein</fullName>
    </recommendedName>
</protein>
<dbReference type="Proteomes" id="UP001642360">
    <property type="component" value="Unassembled WGS sequence"/>
</dbReference>
<dbReference type="InterPro" id="IPR013761">
    <property type="entry name" value="SAM/pointed_sf"/>
</dbReference>
<dbReference type="FunFam" id="1.10.150.50:FF:000077">
    <property type="entry name" value="DDHD domain-containing 2"/>
    <property type="match status" value="1"/>
</dbReference>
<evidence type="ECO:0000313" key="4">
    <source>
        <dbReference type="EMBL" id="CAK9182505.1"/>
    </source>
</evidence>
<dbReference type="SMART" id="SM00454">
    <property type="entry name" value="SAM"/>
    <property type="match status" value="1"/>
</dbReference>
<evidence type="ECO:0000259" key="3">
    <source>
        <dbReference type="SMART" id="SM00454"/>
    </source>
</evidence>
<evidence type="ECO:0000256" key="2">
    <source>
        <dbReference type="SAM" id="MobiDB-lite"/>
    </source>
</evidence>
<feature type="region of interest" description="Disordered" evidence="2">
    <location>
        <begin position="25"/>
        <end position="69"/>
    </location>
</feature>
<evidence type="ECO:0000313" key="5">
    <source>
        <dbReference type="Proteomes" id="UP001642360"/>
    </source>
</evidence>
<feature type="compositionally biased region" description="Polar residues" evidence="2">
    <location>
        <begin position="215"/>
        <end position="225"/>
    </location>
</feature>
<dbReference type="EMBL" id="CAUOFW020008379">
    <property type="protein sequence ID" value="CAK9182505.1"/>
    <property type="molecule type" value="Genomic_DNA"/>
</dbReference>
<dbReference type="InterPro" id="IPR001660">
    <property type="entry name" value="SAM"/>
</dbReference>
<dbReference type="AlphaFoldDB" id="A0ABC8UNB6"/>
<dbReference type="PANTHER" id="PTHR10627">
    <property type="entry name" value="SCP160"/>
    <property type="match status" value="1"/>
</dbReference>
<dbReference type="PANTHER" id="PTHR10627:SF74">
    <property type="entry name" value="OS08G0526500 PROTEIN"/>
    <property type="match status" value="1"/>
</dbReference>
<sequence length="367" mass="41057">MAETSRSQVTITLGRSGQVVKRAGPALDNSFSDSQPAVGSKRSVRDRLGNNVDSTTQINSKRQRGDGSKLSLNAAQGVDDMHLGRDDLRYKILRKNVLRHTQSNDQQTGMDLRQMLSRPAQPSTTSLGTQHRILEPRDARQHVPEPKEIRQHLPEPKEVRQRMPELNSGSLLGRVPSMRSAEAFPLIDSMRNSYSPWTLDRLRRRSPDGVLGSSRALSMGTSRGLSPSRREEELYRKPLSRTYDDVRTAAYLSKEVSDFSRPMRAASFMTSPALPAGYTKPVPPLLAAPPPVSNIQKSSYRVNEKLTVDSLLQSLGLQKYAIYFKAEEVDMTVLRQMGDNDLKDMGVPMGPRKKILQALQPRSKRQV</sequence>
<keyword evidence="5" id="KW-1185">Reference proteome</keyword>
<evidence type="ECO:0000256" key="1">
    <source>
        <dbReference type="ARBA" id="ARBA00022737"/>
    </source>
</evidence>
<accession>A0ABC8UNB6</accession>
<dbReference type="Gene3D" id="1.10.150.50">
    <property type="entry name" value="Transcription Factor, Ets-1"/>
    <property type="match status" value="1"/>
</dbReference>
<feature type="domain" description="SAM" evidence="3">
    <location>
        <begin position="300"/>
        <end position="365"/>
    </location>
</feature>
<name>A0ABC8UNB6_9AQUA</name>
<proteinExistence type="predicted"/>
<feature type="compositionally biased region" description="Polar residues" evidence="2">
    <location>
        <begin position="51"/>
        <end position="60"/>
    </location>
</feature>
<reference evidence="4 5" key="1">
    <citation type="submission" date="2024-02" db="EMBL/GenBank/DDBJ databases">
        <authorList>
            <person name="Vignale AGUSTIN F."/>
            <person name="Sosa J E."/>
            <person name="Modenutti C."/>
        </authorList>
    </citation>
    <scope>NUCLEOTIDE SEQUENCE [LARGE SCALE GENOMIC DNA]</scope>
</reference>
<dbReference type="SUPFAM" id="SSF47769">
    <property type="entry name" value="SAM/Pointed domain"/>
    <property type="match status" value="1"/>
</dbReference>